<sequence length="265" mass="29920">MPRKRRGKRHNYHYDEQCGLLEEIIKATAPPGKQKTIERYEKPSPPISVSDWNSINRTYCVVCREGGELLCCDTCPASFHLLCHEPIIRREKIPRGRWLCNRCRKTGSHSTAVKRCCDSTITEDEYQRRGIRKTLSTKKISTVKDFFAAIATSLTACNARQFDLPHSIRVDGLVPYKGLSQPRRIVVDEPCTACGECKRGRSRKLPPIKSSCTQRQEPVKMETDIGKSGTDLNVLPSTSQASQRLQLEGGHGEEEPIPLALSRDR</sequence>
<accession>A0A0N4YLR4</accession>
<dbReference type="InterPro" id="IPR001965">
    <property type="entry name" value="Znf_PHD"/>
</dbReference>
<evidence type="ECO:0000256" key="2">
    <source>
        <dbReference type="ARBA" id="ARBA00022771"/>
    </source>
</evidence>
<evidence type="ECO:0000259" key="6">
    <source>
        <dbReference type="PROSITE" id="PS50016"/>
    </source>
</evidence>
<dbReference type="STRING" id="27835.A0A0N4YLR4"/>
<dbReference type="GO" id="GO:0032221">
    <property type="term" value="C:Rpd3S complex"/>
    <property type="evidence" value="ECO:0007669"/>
    <property type="project" value="TreeGrafter"/>
</dbReference>
<evidence type="ECO:0000313" key="9">
    <source>
        <dbReference type="WBParaSite" id="NBR_0001806501-mRNA-1"/>
    </source>
</evidence>
<evidence type="ECO:0000256" key="4">
    <source>
        <dbReference type="PROSITE-ProRule" id="PRU00146"/>
    </source>
</evidence>
<evidence type="ECO:0000256" key="3">
    <source>
        <dbReference type="ARBA" id="ARBA00022833"/>
    </source>
</evidence>
<keyword evidence="8" id="KW-1185">Reference proteome</keyword>
<gene>
    <name evidence="7" type="ORF">NBR_LOCUS18064</name>
</gene>
<evidence type="ECO:0000313" key="7">
    <source>
        <dbReference type="EMBL" id="VDL81785.1"/>
    </source>
</evidence>
<dbReference type="PANTHER" id="PTHR47636:SF1">
    <property type="entry name" value="TRANSCRIPTIONAL REGULATORY PROTEIN RCO1"/>
    <property type="match status" value="1"/>
</dbReference>
<dbReference type="InterPro" id="IPR052819">
    <property type="entry name" value="Chromatin_regulatory_protein"/>
</dbReference>
<dbReference type="SUPFAM" id="SSF57903">
    <property type="entry name" value="FYVE/PHD zinc finger"/>
    <property type="match status" value="1"/>
</dbReference>
<feature type="region of interest" description="Disordered" evidence="5">
    <location>
        <begin position="208"/>
        <end position="265"/>
    </location>
</feature>
<dbReference type="PROSITE" id="PS01359">
    <property type="entry name" value="ZF_PHD_1"/>
    <property type="match status" value="1"/>
</dbReference>
<protein>
    <submittedName>
        <fullName evidence="9">PHD-type domain-containing protein</fullName>
    </submittedName>
</protein>
<keyword evidence="2 4" id="KW-0863">Zinc-finger</keyword>
<dbReference type="GO" id="GO:0006357">
    <property type="term" value="P:regulation of transcription by RNA polymerase II"/>
    <property type="evidence" value="ECO:0007669"/>
    <property type="project" value="TreeGrafter"/>
</dbReference>
<evidence type="ECO:0000256" key="1">
    <source>
        <dbReference type="ARBA" id="ARBA00022723"/>
    </source>
</evidence>
<dbReference type="Gene3D" id="3.30.40.10">
    <property type="entry name" value="Zinc/RING finger domain, C3HC4 (zinc finger)"/>
    <property type="match status" value="1"/>
</dbReference>
<dbReference type="InterPro" id="IPR019787">
    <property type="entry name" value="Znf_PHD-finger"/>
</dbReference>
<dbReference type="GO" id="GO:0008270">
    <property type="term" value="F:zinc ion binding"/>
    <property type="evidence" value="ECO:0007669"/>
    <property type="project" value="UniProtKB-KW"/>
</dbReference>
<dbReference type="PANTHER" id="PTHR47636">
    <property type="entry name" value="TRANSCRIPTIONAL REGULATORY PROTEIN RCO1"/>
    <property type="match status" value="1"/>
</dbReference>
<evidence type="ECO:0000313" key="8">
    <source>
        <dbReference type="Proteomes" id="UP000271162"/>
    </source>
</evidence>
<dbReference type="WBParaSite" id="NBR_0001806501-mRNA-1">
    <property type="protein sequence ID" value="NBR_0001806501-mRNA-1"/>
    <property type="gene ID" value="NBR_0001806501"/>
</dbReference>
<dbReference type="InterPro" id="IPR019786">
    <property type="entry name" value="Zinc_finger_PHD-type_CS"/>
</dbReference>
<keyword evidence="3" id="KW-0862">Zinc</keyword>
<dbReference type="EMBL" id="UYSL01023157">
    <property type="protein sequence ID" value="VDL81785.1"/>
    <property type="molecule type" value="Genomic_DNA"/>
</dbReference>
<evidence type="ECO:0000256" key="5">
    <source>
        <dbReference type="SAM" id="MobiDB-lite"/>
    </source>
</evidence>
<dbReference type="Proteomes" id="UP000271162">
    <property type="component" value="Unassembled WGS sequence"/>
</dbReference>
<name>A0A0N4YLR4_NIPBR</name>
<keyword evidence="1" id="KW-0479">Metal-binding</keyword>
<proteinExistence type="predicted"/>
<reference evidence="9" key="1">
    <citation type="submission" date="2017-02" db="UniProtKB">
        <authorList>
            <consortium name="WormBaseParasite"/>
        </authorList>
    </citation>
    <scope>IDENTIFICATION</scope>
</reference>
<dbReference type="Pfam" id="PF00628">
    <property type="entry name" value="PHD"/>
    <property type="match status" value="1"/>
</dbReference>
<organism evidence="9">
    <name type="scientific">Nippostrongylus brasiliensis</name>
    <name type="common">Rat hookworm</name>
    <dbReference type="NCBI Taxonomy" id="27835"/>
    <lineage>
        <taxon>Eukaryota</taxon>
        <taxon>Metazoa</taxon>
        <taxon>Ecdysozoa</taxon>
        <taxon>Nematoda</taxon>
        <taxon>Chromadorea</taxon>
        <taxon>Rhabditida</taxon>
        <taxon>Rhabditina</taxon>
        <taxon>Rhabditomorpha</taxon>
        <taxon>Strongyloidea</taxon>
        <taxon>Heligmosomidae</taxon>
        <taxon>Nippostrongylus</taxon>
    </lineage>
</organism>
<dbReference type="InterPro" id="IPR013083">
    <property type="entry name" value="Znf_RING/FYVE/PHD"/>
</dbReference>
<dbReference type="AlphaFoldDB" id="A0A0N4YLR4"/>
<feature type="compositionally biased region" description="Polar residues" evidence="5">
    <location>
        <begin position="235"/>
        <end position="245"/>
    </location>
</feature>
<dbReference type="SMART" id="SM00249">
    <property type="entry name" value="PHD"/>
    <property type="match status" value="1"/>
</dbReference>
<dbReference type="InterPro" id="IPR011011">
    <property type="entry name" value="Znf_FYVE_PHD"/>
</dbReference>
<feature type="domain" description="PHD-type" evidence="6">
    <location>
        <begin position="57"/>
        <end position="106"/>
    </location>
</feature>
<dbReference type="PROSITE" id="PS50016">
    <property type="entry name" value="ZF_PHD_2"/>
    <property type="match status" value="1"/>
</dbReference>
<reference evidence="7 8" key="2">
    <citation type="submission" date="2018-11" db="EMBL/GenBank/DDBJ databases">
        <authorList>
            <consortium name="Pathogen Informatics"/>
        </authorList>
    </citation>
    <scope>NUCLEOTIDE SEQUENCE [LARGE SCALE GENOMIC DNA]</scope>
</reference>